<protein>
    <submittedName>
        <fullName evidence="3">Uncharacterized protein</fullName>
    </submittedName>
</protein>
<evidence type="ECO:0000256" key="1">
    <source>
        <dbReference type="SAM" id="Phobius"/>
    </source>
</evidence>
<feature type="transmembrane region" description="Helical" evidence="1">
    <location>
        <begin position="121"/>
        <end position="139"/>
    </location>
</feature>
<keyword evidence="1" id="KW-0472">Membrane</keyword>
<dbReference type="RefSeq" id="WP_158977567.1">
    <property type="nucleotide sequence ID" value="NZ_WSFO01000002.1"/>
</dbReference>
<feature type="transmembrane region" description="Helical" evidence="1">
    <location>
        <begin position="95"/>
        <end position="115"/>
    </location>
</feature>
<sequence length="150" mass="16007">MNTRTKPAIWLAFSGLFLAGIGGMTSTAAAPMKPHYPELMAHLEGGPVWTSFGQDVTASNIYWGYAYLGPFSIIIWAFVVLFSVRAAPAVQFSKLFLGVNTLGALGMLAFTMAHLLIVGQVLAAVAILGFSLAIWQSFLSGKNGSKMPVH</sequence>
<feature type="signal peptide" evidence="2">
    <location>
        <begin position="1"/>
        <end position="29"/>
    </location>
</feature>
<feature type="chain" id="PRO_5025393394" evidence="2">
    <location>
        <begin position="30"/>
        <end position="150"/>
    </location>
</feature>
<dbReference type="Proteomes" id="UP000441586">
    <property type="component" value="Unassembled WGS sequence"/>
</dbReference>
<keyword evidence="2" id="KW-0732">Signal</keyword>
<evidence type="ECO:0000313" key="3">
    <source>
        <dbReference type="EMBL" id="KAE9631664.1"/>
    </source>
</evidence>
<keyword evidence="1" id="KW-0812">Transmembrane</keyword>
<keyword evidence="1" id="KW-1133">Transmembrane helix</keyword>
<comment type="caution">
    <text evidence="3">The sequence shown here is derived from an EMBL/GenBank/DDBJ whole genome shotgun (WGS) entry which is preliminary data.</text>
</comment>
<organism evidence="3 4">
    <name type="scientific">Parasedimentitalea maritima</name>
    <dbReference type="NCBI Taxonomy" id="2578117"/>
    <lineage>
        <taxon>Bacteria</taxon>
        <taxon>Pseudomonadati</taxon>
        <taxon>Pseudomonadota</taxon>
        <taxon>Alphaproteobacteria</taxon>
        <taxon>Rhodobacterales</taxon>
        <taxon>Paracoccaceae</taxon>
        <taxon>Parasedimentitalea</taxon>
    </lineage>
</organism>
<name>A0A6A4RJV1_9RHOB</name>
<evidence type="ECO:0000256" key="2">
    <source>
        <dbReference type="SAM" id="SignalP"/>
    </source>
</evidence>
<dbReference type="EMBL" id="WSFO01000002">
    <property type="protein sequence ID" value="KAE9631664.1"/>
    <property type="molecule type" value="Genomic_DNA"/>
</dbReference>
<evidence type="ECO:0000313" key="4">
    <source>
        <dbReference type="Proteomes" id="UP000441586"/>
    </source>
</evidence>
<gene>
    <name evidence="3" type="ORF">GP644_04955</name>
</gene>
<feature type="transmembrane region" description="Helical" evidence="1">
    <location>
        <begin position="62"/>
        <end position="83"/>
    </location>
</feature>
<dbReference type="AlphaFoldDB" id="A0A6A4RJV1"/>
<proteinExistence type="predicted"/>
<accession>A0A6A4RJV1</accession>
<reference evidence="3 4" key="1">
    <citation type="submission" date="2019-12" db="EMBL/GenBank/DDBJ databases">
        <authorList>
            <person name="Zhang Y.-J."/>
        </authorList>
    </citation>
    <scope>NUCLEOTIDE SEQUENCE [LARGE SCALE GENOMIC DNA]</scope>
    <source>
        <strain evidence="3 4">H18S-6</strain>
    </source>
</reference>